<sequence>MTGLQRREQLITVARSVFAANGYEATSMEEIAQAAHVSKPVVYEHFGGKEAIYAVVVDREVQRLVSSITEALLTSTSPRQMAEQAALALLDFIETNSDGFRIMVRDAPPTSTSGTYWSVIGDVAVKVQAIVAKQFKESHYNPDWAPMYAQMLVGMVSQVGQWWLDVRKPDKYEVAAHLANLAWLGMRHLSHNPTLLTTPTKK</sequence>
<feature type="DNA-binding region" description="H-T-H motif" evidence="4">
    <location>
        <begin position="27"/>
        <end position="46"/>
    </location>
</feature>
<dbReference type="InterPro" id="IPR036271">
    <property type="entry name" value="Tet_transcr_reg_TetR-rel_C_sf"/>
</dbReference>
<evidence type="ECO:0000313" key="6">
    <source>
        <dbReference type="EMBL" id="MBD3689984.1"/>
    </source>
</evidence>
<dbReference type="PROSITE" id="PS50977">
    <property type="entry name" value="HTH_TETR_2"/>
    <property type="match status" value="1"/>
</dbReference>
<protein>
    <submittedName>
        <fullName evidence="6">TetR/AcrR family transcriptional regulator</fullName>
    </submittedName>
</protein>
<dbReference type="GO" id="GO:0000976">
    <property type="term" value="F:transcription cis-regulatory region binding"/>
    <property type="evidence" value="ECO:0007669"/>
    <property type="project" value="TreeGrafter"/>
</dbReference>
<dbReference type="SUPFAM" id="SSF48498">
    <property type="entry name" value="Tetracyclin repressor-like, C-terminal domain"/>
    <property type="match status" value="1"/>
</dbReference>
<dbReference type="InterPro" id="IPR009057">
    <property type="entry name" value="Homeodomain-like_sf"/>
</dbReference>
<dbReference type="AlphaFoldDB" id="A0A8I0GA61"/>
<dbReference type="InterPro" id="IPR001647">
    <property type="entry name" value="HTH_TetR"/>
</dbReference>
<dbReference type="Pfam" id="PF00440">
    <property type="entry name" value="TetR_N"/>
    <property type="match status" value="1"/>
</dbReference>
<dbReference type="Gene3D" id="1.10.357.10">
    <property type="entry name" value="Tetracycline Repressor, domain 2"/>
    <property type="match status" value="1"/>
</dbReference>
<keyword evidence="1" id="KW-0805">Transcription regulation</keyword>
<evidence type="ECO:0000256" key="1">
    <source>
        <dbReference type="ARBA" id="ARBA00023015"/>
    </source>
</evidence>
<dbReference type="InterPro" id="IPR054129">
    <property type="entry name" value="DesT_TetR_C"/>
</dbReference>
<dbReference type="GO" id="GO:0003700">
    <property type="term" value="F:DNA-binding transcription factor activity"/>
    <property type="evidence" value="ECO:0007669"/>
    <property type="project" value="TreeGrafter"/>
</dbReference>
<evidence type="ECO:0000256" key="3">
    <source>
        <dbReference type="ARBA" id="ARBA00023163"/>
    </source>
</evidence>
<dbReference type="PRINTS" id="PR00455">
    <property type="entry name" value="HTHTETR"/>
</dbReference>
<dbReference type="PROSITE" id="PS01081">
    <property type="entry name" value="HTH_TETR_1"/>
    <property type="match status" value="1"/>
</dbReference>
<evidence type="ECO:0000256" key="2">
    <source>
        <dbReference type="ARBA" id="ARBA00023125"/>
    </source>
</evidence>
<keyword evidence="3" id="KW-0804">Transcription</keyword>
<dbReference type="InterPro" id="IPR023772">
    <property type="entry name" value="DNA-bd_HTH_TetR-type_CS"/>
</dbReference>
<evidence type="ECO:0000259" key="5">
    <source>
        <dbReference type="PROSITE" id="PS50977"/>
    </source>
</evidence>
<evidence type="ECO:0000313" key="7">
    <source>
        <dbReference type="Proteomes" id="UP000627538"/>
    </source>
</evidence>
<dbReference type="FunFam" id="1.10.10.60:FF:000141">
    <property type="entry name" value="TetR family transcriptional regulator"/>
    <property type="match status" value="1"/>
</dbReference>
<proteinExistence type="predicted"/>
<dbReference type="SUPFAM" id="SSF46689">
    <property type="entry name" value="Homeodomain-like"/>
    <property type="match status" value="1"/>
</dbReference>
<gene>
    <name evidence="6" type="ORF">H8R10_07080</name>
</gene>
<name>A0A8I0GA61_9ACTO</name>
<comment type="caution">
    <text evidence="6">The sequence shown here is derived from an EMBL/GenBank/DDBJ whole genome shotgun (WGS) entry which is preliminary data.</text>
</comment>
<dbReference type="EMBL" id="JACRUO010000002">
    <property type="protein sequence ID" value="MBD3689984.1"/>
    <property type="molecule type" value="Genomic_DNA"/>
</dbReference>
<accession>A0A8I0GA61</accession>
<feature type="domain" description="HTH tetR-type" evidence="5">
    <location>
        <begin position="4"/>
        <end position="64"/>
    </location>
</feature>
<keyword evidence="2 4" id="KW-0238">DNA-binding</keyword>
<keyword evidence="7" id="KW-1185">Reference proteome</keyword>
<dbReference type="PANTHER" id="PTHR30055">
    <property type="entry name" value="HTH-TYPE TRANSCRIPTIONAL REGULATOR RUTR"/>
    <property type="match status" value="1"/>
</dbReference>
<organism evidence="6 7">
    <name type="scientific">Nanchangia anserum</name>
    <dbReference type="NCBI Taxonomy" id="2692125"/>
    <lineage>
        <taxon>Bacteria</taxon>
        <taxon>Bacillati</taxon>
        <taxon>Actinomycetota</taxon>
        <taxon>Actinomycetes</taxon>
        <taxon>Actinomycetales</taxon>
        <taxon>Actinomycetaceae</taxon>
        <taxon>Nanchangia</taxon>
    </lineage>
</organism>
<dbReference type="Proteomes" id="UP000627538">
    <property type="component" value="Unassembled WGS sequence"/>
</dbReference>
<dbReference type="Pfam" id="PF21943">
    <property type="entry name" value="TetR_C_46"/>
    <property type="match status" value="1"/>
</dbReference>
<evidence type="ECO:0000256" key="4">
    <source>
        <dbReference type="PROSITE-ProRule" id="PRU00335"/>
    </source>
</evidence>
<dbReference type="GO" id="GO:0045892">
    <property type="term" value="P:negative regulation of DNA-templated transcription"/>
    <property type="evidence" value="ECO:0007669"/>
    <property type="project" value="UniProtKB-ARBA"/>
</dbReference>
<reference evidence="6 7" key="1">
    <citation type="submission" date="2020-08" db="EMBL/GenBank/DDBJ databases">
        <title>Winkia gen. nov., sp. nov., isolated from faeces of the Anser albifrons in China.</title>
        <authorList>
            <person name="Liu Q."/>
        </authorList>
    </citation>
    <scope>NUCLEOTIDE SEQUENCE [LARGE SCALE GENOMIC DNA]</scope>
    <source>
        <strain evidence="6 7">C62</strain>
    </source>
</reference>
<dbReference type="PANTHER" id="PTHR30055:SF227">
    <property type="entry name" value="TRANSCRIPTIONAL REGULATORY PROTEIN (PROBABLY TETR-FAMILY)-RELATED"/>
    <property type="match status" value="1"/>
</dbReference>
<dbReference type="InterPro" id="IPR050109">
    <property type="entry name" value="HTH-type_TetR-like_transc_reg"/>
</dbReference>